<protein>
    <submittedName>
        <fullName evidence="2">Dipeptidase</fullName>
    </submittedName>
</protein>
<keyword evidence="1" id="KW-0732">Signal</keyword>
<proteinExistence type="predicted"/>
<dbReference type="PROSITE" id="PS51365">
    <property type="entry name" value="RENAL_DIPEPTIDASE_2"/>
    <property type="match status" value="1"/>
</dbReference>
<dbReference type="InterPro" id="IPR008257">
    <property type="entry name" value="Pept_M19"/>
</dbReference>
<dbReference type="PANTHER" id="PTHR10443">
    <property type="entry name" value="MICROSOMAL DIPEPTIDASE"/>
    <property type="match status" value="1"/>
</dbReference>
<dbReference type="InterPro" id="IPR032466">
    <property type="entry name" value="Metal_Hydrolase"/>
</dbReference>
<dbReference type="EMBL" id="JALMLT010000001">
    <property type="protein sequence ID" value="MDT8757418.1"/>
    <property type="molecule type" value="Genomic_DNA"/>
</dbReference>
<reference evidence="2" key="1">
    <citation type="submission" date="2022-04" db="EMBL/GenBank/DDBJ databases">
        <title>Tomato heritable bacteria conferring resistance against bacterial wilt.</title>
        <authorList>
            <person name="Yin J."/>
        </authorList>
    </citation>
    <scope>NUCLEOTIDE SEQUENCE</scope>
    <source>
        <strain evidence="2">Cra20</strain>
    </source>
</reference>
<name>A0ABU3MZ49_9SPHN</name>
<dbReference type="PANTHER" id="PTHR10443:SF12">
    <property type="entry name" value="DIPEPTIDASE"/>
    <property type="match status" value="1"/>
</dbReference>
<dbReference type="Gene3D" id="1.10.287.650">
    <property type="entry name" value="L27 domain"/>
    <property type="match status" value="1"/>
</dbReference>
<comment type="caution">
    <text evidence="2">The sequence shown here is derived from an EMBL/GenBank/DDBJ whole genome shotgun (WGS) entry which is preliminary data.</text>
</comment>
<dbReference type="CDD" id="cd01301">
    <property type="entry name" value="rDP_like"/>
    <property type="match status" value="1"/>
</dbReference>
<accession>A0ABU3MZ49</accession>
<sequence length="397" mass="42920">MKKLVLLALLAATASAATYAAPGDDATDLHKRLLTLDTHLDTPIHFSRPGWNFGERHDHATDPVQVDLGRMDAGNLDGGFFVIYTASGPLTPEGYAAAKAFALHRSDEIHATLAKFSGRIGLATKASDAARLDKAGKRFGFISIENSYPLGEDLSLLGEFYKRGVRMASPVHFKNNQFADSATDTPKWNGLSPLGKRWVAEMNRLGMVLDASHASDAVLDQMIELSKTPVILSHSGSKAIFDHARNLDDARLRKLAASGGAICANAAYLGKSNPNAERSEISDKLEDAGKLGLSAEQVATLTRRLREIEATAPSQQADFETYMRLVLHLIDVAGVDHVCFGADWDGGGGVPGFEDIDALPKVTARLRQAGYSATDIEKMWSGNVLRLLRIAEQRKGR</sequence>
<feature type="signal peptide" evidence="1">
    <location>
        <begin position="1"/>
        <end position="20"/>
    </location>
</feature>
<evidence type="ECO:0000313" key="2">
    <source>
        <dbReference type="EMBL" id="MDT8757418.1"/>
    </source>
</evidence>
<dbReference type="SUPFAM" id="SSF51556">
    <property type="entry name" value="Metallo-dependent hydrolases"/>
    <property type="match status" value="1"/>
</dbReference>
<evidence type="ECO:0000256" key="1">
    <source>
        <dbReference type="SAM" id="SignalP"/>
    </source>
</evidence>
<dbReference type="Pfam" id="PF01244">
    <property type="entry name" value="Peptidase_M19"/>
    <property type="match status" value="1"/>
</dbReference>
<feature type="chain" id="PRO_5046550826" evidence="1">
    <location>
        <begin position="21"/>
        <end position="397"/>
    </location>
</feature>
<organism evidence="2">
    <name type="scientific">Sphingomonas psychrotolerans</name>
    <dbReference type="NCBI Taxonomy" id="1327635"/>
    <lineage>
        <taxon>Bacteria</taxon>
        <taxon>Pseudomonadati</taxon>
        <taxon>Pseudomonadota</taxon>
        <taxon>Alphaproteobacteria</taxon>
        <taxon>Sphingomonadales</taxon>
        <taxon>Sphingomonadaceae</taxon>
        <taxon>Sphingomonas</taxon>
    </lineage>
</organism>
<dbReference type="Gene3D" id="3.20.20.140">
    <property type="entry name" value="Metal-dependent hydrolases"/>
    <property type="match status" value="1"/>
</dbReference>
<gene>
    <name evidence="2" type="ORF">MZO42_01780</name>
</gene>